<reference evidence="2 4" key="2">
    <citation type="journal article" date="2013" name="Nature">
        <title>Insights into bilaterian evolution from three spiralian genomes.</title>
        <authorList>
            <person name="Simakov O."/>
            <person name="Marletaz F."/>
            <person name="Cho S.J."/>
            <person name="Edsinger-Gonzales E."/>
            <person name="Havlak P."/>
            <person name="Hellsten U."/>
            <person name="Kuo D.H."/>
            <person name="Larsson T."/>
            <person name="Lv J."/>
            <person name="Arendt D."/>
            <person name="Savage R."/>
            <person name="Osoegawa K."/>
            <person name="de Jong P."/>
            <person name="Grimwood J."/>
            <person name="Chapman J.A."/>
            <person name="Shapiro H."/>
            <person name="Aerts A."/>
            <person name="Otillar R.P."/>
            <person name="Terry A.Y."/>
            <person name="Boore J.L."/>
            <person name="Grigoriev I.V."/>
            <person name="Lindberg D.R."/>
            <person name="Seaver E.C."/>
            <person name="Weisblat D.A."/>
            <person name="Putnam N.H."/>
            <person name="Rokhsar D.S."/>
        </authorList>
    </citation>
    <scope>NUCLEOTIDE SEQUENCE</scope>
    <source>
        <strain evidence="2 4">I ESC-2004</strain>
    </source>
</reference>
<dbReference type="FunCoup" id="R7TK23">
    <property type="interactions" value="354"/>
</dbReference>
<dbReference type="PRINTS" id="PR00081">
    <property type="entry name" value="GDHRDH"/>
</dbReference>
<feature type="non-terminal residue" evidence="2">
    <location>
        <position position="1"/>
    </location>
</feature>
<dbReference type="EMBL" id="AMQN01000334">
    <property type="status" value="NOT_ANNOTATED_CDS"/>
    <property type="molecule type" value="Genomic_DNA"/>
</dbReference>
<reference evidence="4" key="1">
    <citation type="submission" date="2012-12" db="EMBL/GenBank/DDBJ databases">
        <authorList>
            <person name="Hellsten U."/>
            <person name="Grimwood J."/>
            <person name="Chapman J.A."/>
            <person name="Shapiro H."/>
            <person name="Aerts A."/>
            <person name="Otillar R.P."/>
            <person name="Terry A.Y."/>
            <person name="Boore J.L."/>
            <person name="Simakov O."/>
            <person name="Marletaz F."/>
            <person name="Cho S.-J."/>
            <person name="Edsinger-Gonzales E."/>
            <person name="Havlak P."/>
            <person name="Kuo D.-H."/>
            <person name="Larsson T."/>
            <person name="Lv J."/>
            <person name="Arendt D."/>
            <person name="Savage R."/>
            <person name="Osoegawa K."/>
            <person name="de Jong P."/>
            <person name="Lindberg D.R."/>
            <person name="Seaver E.C."/>
            <person name="Weisblat D.A."/>
            <person name="Putnam N.H."/>
            <person name="Grigoriev I.V."/>
            <person name="Rokhsar D.S."/>
        </authorList>
    </citation>
    <scope>NUCLEOTIDE SEQUENCE</scope>
    <source>
        <strain evidence="4">I ESC-2004</strain>
    </source>
</reference>
<evidence type="ECO:0008006" key="5">
    <source>
        <dbReference type="Google" id="ProtNLM"/>
    </source>
</evidence>
<dbReference type="EnsemblMetazoa" id="CapteT139374">
    <property type="protein sequence ID" value="CapteP139374"/>
    <property type="gene ID" value="CapteG139374"/>
</dbReference>
<name>R7TK23_CAPTE</name>
<dbReference type="OrthoDB" id="191139at2759"/>
<dbReference type="GO" id="GO:0016491">
    <property type="term" value="F:oxidoreductase activity"/>
    <property type="evidence" value="ECO:0007669"/>
    <property type="project" value="UniProtKB-KW"/>
</dbReference>
<evidence type="ECO:0000256" key="1">
    <source>
        <dbReference type="ARBA" id="ARBA00023002"/>
    </source>
</evidence>
<dbReference type="Proteomes" id="UP000014760">
    <property type="component" value="Unassembled WGS sequence"/>
</dbReference>
<keyword evidence="1" id="KW-0560">Oxidoreductase</keyword>
<accession>R7TK23</accession>
<proteinExistence type="predicted"/>
<dbReference type="PANTHER" id="PTHR43157">
    <property type="entry name" value="PHOSPHATIDYLINOSITOL-GLYCAN BIOSYNTHESIS CLASS F PROTEIN-RELATED"/>
    <property type="match status" value="1"/>
</dbReference>
<dbReference type="InterPro" id="IPR036291">
    <property type="entry name" value="NAD(P)-bd_dom_sf"/>
</dbReference>
<keyword evidence="4" id="KW-1185">Reference proteome</keyword>
<dbReference type="InterPro" id="IPR002347">
    <property type="entry name" value="SDR_fam"/>
</dbReference>
<dbReference type="SUPFAM" id="SSF51735">
    <property type="entry name" value="NAD(P)-binding Rossmann-fold domains"/>
    <property type="match status" value="1"/>
</dbReference>
<dbReference type="Pfam" id="PF00106">
    <property type="entry name" value="adh_short"/>
    <property type="match status" value="1"/>
</dbReference>
<evidence type="ECO:0000313" key="3">
    <source>
        <dbReference type="EnsemblMetazoa" id="CapteP139374"/>
    </source>
</evidence>
<dbReference type="Gene3D" id="3.40.50.720">
    <property type="entry name" value="NAD(P)-binding Rossmann-like Domain"/>
    <property type="match status" value="1"/>
</dbReference>
<dbReference type="EMBL" id="KB309537">
    <property type="protein sequence ID" value="ELT94178.1"/>
    <property type="molecule type" value="Genomic_DNA"/>
</dbReference>
<evidence type="ECO:0000313" key="2">
    <source>
        <dbReference type="EMBL" id="ELT94178.1"/>
    </source>
</evidence>
<dbReference type="PANTHER" id="PTHR43157:SF31">
    <property type="entry name" value="PHOSPHATIDYLINOSITOL-GLYCAN BIOSYNTHESIS CLASS F PROTEIN"/>
    <property type="match status" value="1"/>
</dbReference>
<dbReference type="HOGENOM" id="CLU_010194_44_5_1"/>
<protein>
    <recommendedName>
        <fullName evidence="5">Retinol dehydrogenase 12</fullName>
    </recommendedName>
</protein>
<organism evidence="2">
    <name type="scientific">Capitella teleta</name>
    <name type="common">Polychaete worm</name>
    <dbReference type="NCBI Taxonomy" id="283909"/>
    <lineage>
        <taxon>Eukaryota</taxon>
        <taxon>Metazoa</taxon>
        <taxon>Spiralia</taxon>
        <taxon>Lophotrochozoa</taxon>
        <taxon>Annelida</taxon>
        <taxon>Polychaeta</taxon>
        <taxon>Sedentaria</taxon>
        <taxon>Scolecida</taxon>
        <taxon>Capitellidae</taxon>
        <taxon>Capitella</taxon>
    </lineage>
</organism>
<sequence>RKWGNGPMCESDARLDGKVVIVTGANTGIGKFTALDMARRGAKVYMACRSIERATAAANEIKETIEIDDNKLLVRELDLGSLESVRAFVEKFKSEESKLDILINNAGTFMNPLSATKDGFEMQVGVNHLGHFVLTLLLIEPLKAAAPSRVVQVSSSVHSFADALGFNQMMMKDFTEDTYSRMGSYGRSKLYNILFVQELAKRLQGSGVTAYSVHPGAIYTEIHKHMSPIPALQTAVDAFLKYGAWPFSKDTEHGAQTTICAAVDARLASESGKYYW</sequence>
<reference evidence="3" key="3">
    <citation type="submission" date="2015-06" db="UniProtKB">
        <authorList>
            <consortium name="EnsemblMetazoa"/>
        </authorList>
    </citation>
    <scope>IDENTIFICATION</scope>
</reference>
<evidence type="ECO:0000313" key="4">
    <source>
        <dbReference type="Proteomes" id="UP000014760"/>
    </source>
</evidence>
<gene>
    <name evidence="2" type="ORF">CAPTEDRAFT_139374</name>
</gene>
<dbReference type="AlphaFoldDB" id="R7TK23"/>
<dbReference type="STRING" id="283909.R7TK23"/>
<dbReference type="OMA" id="FNPGNLQ"/>